<dbReference type="PANTHER" id="PTHR43701:SF2">
    <property type="entry name" value="MEMBRANE TRANSPORTER PROTEIN YJNA-RELATED"/>
    <property type="match status" value="1"/>
</dbReference>
<sequence length="264" mass="26199">MLVTAPDMATMLSGAAVGFVLALVGGGGSILAVPLLVYGVGVASPHVAIGTSAVAVAISAFANMIAHWRAGNVRWPCALVFAVAGVGGTFIGSHFAKQLDGGKLLVLFGMLMIGIGALMLKRRAGGGDPSVRLTPATASRLLPMLAGMGVAVGLLAGFFGIGGGFLIVPGLMLATGMPLIYAIGTSLVAVVAFGASTAASYAMSGLIDWRLASLFIAGGLLGGLTGMAIGRIIGPQGKVLQSVFSIVVIAAGGYVCVRGALPYL</sequence>
<accession>A0A560DGG5</accession>
<gene>
    <name evidence="6" type="ORF">FBZ96_107356</name>
</gene>
<feature type="transmembrane region" description="Helical" evidence="5">
    <location>
        <begin position="102"/>
        <end position="120"/>
    </location>
</feature>
<dbReference type="OrthoDB" id="9151526at2"/>
<comment type="similarity">
    <text evidence="5">Belongs to the 4-toluene sulfonate uptake permease (TSUP) (TC 2.A.102) family.</text>
</comment>
<dbReference type="AlphaFoldDB" id="A0A560DGG5"/>
<keyword evidence="2 5" id="KW-0812">Transmembrane</keyword>
<organism evidence="6 7">
    <name type="scientific">Bradyrhizobium stylosanthis</name>
    <dbReference type="NCBI Taxonomy" id="1803665"/>
    <lineage>
        <taxon>Bacteria</taxon>
        <taxon>Pseudomonadati</taxon>
        <taxon>Pseudomonadota</taxon>
        <taxon>Alphaproteobacteria</taxon>
        <taxon>Hyphomicrobiales</taxon>
        <taxon>Nitrobacteraceae</taxon>
        <taxon>Bradyrhizobium</taxon>
    </lineage>
</organism>
<feature type="transmembrane region" description="Helical" evidence="5">
    <location>
        <begin position="78"/>
        <end position="96"/>
    </location>
</feature>
<feature type="transmembrane region" description="Helical" evidence="5">
    <location>
        <begin position="12"/>
        <end position="40"/>
    </location>
</feature>
<dbReference type="RefSeq" id="WP_063693849.1">
    <property type="nucleotide sequence ID" value="NZ_LVEM01000005.1"/>
</dbReference>
<dbReference type="GO" id="GO:0005886">
    <property type="term" value="C:plasma membrane"/>
    <property type="evidence" value="ECO:0007669"/>
    <property type="project" value="UniProtKB-SubCell"/>
</dbReference>
<protein>
    <recommendedName>
        <fullName evidence="5">Probable membrane transporter protein</fullName>
    </recommendedName>
</protein>
<keyword evidence="5" id="KW-1003">Cell membrane</keyword>
<evidence type="ECO:0000256" key="3">
    <source>
        <dbReference type="ARBA" id="ARBA00022989"/>
    </source>
</evidence>
<comment type="caution">
    <text evidence="6">The sequence shown here is derived from an EMBL/GenBank/DDBJ whole genome shotgun (WGS) entry which is preliminary data.</text>
</comment>
<dbReference type="Pfam" id="PF01925">
    <property type="entry name" value="TauE"/>
    <property type="match status" value="1"/>
</dbReference>
<dbReference type="InterPro" id="IPR002781">
    <property type="entry name" value="TM_pro_TauE-like"/>
</dbReference>
<keyword evidence="7" id="KW-1185">Reference proteome</keyword>
<evidence type="ECO:0000256" key="1">
    <source>
        <dbReference type="ARBA" id="ARBA00004141"/>
    </source>
</evidence>
<evidence type="ECO:0000313" key="7">
    <source>
        <dbReference type="Proteomes" id="UP000319949"/>
    </source>
</evidence>
<dbReference type="PANTHER" id="PTHR43701">
    <property type="entry name" value="MEMBRANE TRANSPORTER PROTEIN MJ0441-RELATED"/>
    <property type="match status" value="1"/>
</dbReference>
<evidence type="ECO:0000313" key="6">
    <source>
        <dbReference type="EMBL" id="TWA96162.1"/>
    </source>
</evidence>
<feature type="transmembrane region" description="Helical" evidence="5">
    <location>
        <begin position="211"/>
        <end position="233"/>
    </location>
</feature>
<evidence type="ECO:0000256" key="2">
    <source>
        <dbReference type="ARBA" id="ARBA00022692"/>
    </source>
</evidence>
<reference evidence="6 7" key="1">
    <citation type="submission" date="2019-06" db="EMBL/GenBank/DDBJ databases">
        <title>Genomic Encyclopedia of Type Strains, Phase IV (KMG-V): Genome sequencing to study the core and pangenomes of soil and plant-associated prokaryotes.</title>
        <authorList>
            <person name="Whitman W."/>
        </authorList>
    </citation>
    <scope>NUCLEOTIDE SEQUENCE [LARGE SCALE GENOMIC DNA]</scope>
    <source>
        <strain evidence="6 7">BR 510</strain>
    </source>
</reference>
<keyword evidence="3 5" id="KW-1133">Transmembrane helix</keyword>
<dbReference type="InterPro" id="IPR051598">
    <property type="entry name" value="TSUP/Inactive_protease-like"/>
</dbReference>
<comment type="subcellular location">
    <subcellularLocation>
        <location evidence="5">Cell membrane</location>
        <topology evidence="5">Multi-pass membrane protein</topology>
    </subcellularLocation>
    <subcellularLocation>
        <location evidence="1">Membrane</location>
        <topology evidence="1">Multi-pass membrane protein</topology>
    </subcellularLocation>
</comment>
<proteinExistence type="inferred from homology"/>
<evidence type="ECO:0000256" key="5">
    <source>
        <dbReference type="RuleBase" id="RU363041"/>
    </source>
</evidence>
<dbReference type="Proteomes" id="UP000319949">
    <property type="component" value="Unassembled WGS sequence"/>
</dbReference>
<dbReference type="EMBL" id="VITK01000007">
    <property type="protein sequence ID" value="TWA96162.1"/>
    <property type="molecule type" value="Genomic_DNA"/>
</dbReference>
<feature type="transmembrane region" description="Helical" evidence="5">
    <location>
        <begin position="46"/>
        <end position="66"/>
    </location>
</feature>
<feature type="transmembrane region" description="Helical" evidence="5">
    <location>
        <begin position="141"/>
        <end position="167"/>
    </location>
</feature>
<feature type="transmembrane region" description="Helical" evidence="5">
    <location>
        <begin position="239"/>
        <end position="261"/>
    </location>
</feature>
<evidence type="ECO:0000256" key="4">
    <source>
        <dbReference type="ARBA" id="ARBA00023136"/>
    </source>
</evidence>
<keyword evidence="4 5" id="KW-0472">Membrane</keyword>
<name>A0A560DGG5_9BRAD</name>
<feature type="transmembrane region" description="Helical" evidence="5">
    <location>
        <begin position="179"/>
        <end position="199"/>
    </location>
</feature>
<dbReference type="STRING" id="1803665.GCA_001641335_06889"/>